<dbReference type="EMBL" id="AEDD01000006">
    <property type="protein sequence ID" value="EFM10714.1"/>
    <property type="molecule type" value="Genomic_DNA"/>
</dbReference>
<keyword evidence="2" id="KW-1185">Reference proteome</keyword>
<evidence type="ECO:0000313" key="1">
    <source>
        <dbReference type="EMBL" id="EFM10714.1"/>
    </source>
</evidence>
<dbReference type="Proteomes" id="UP000005387">
    <property type="component" value="Unassembled WGS sequence"/>
</dbReference>
<gene>
    <name evidence="1" type="ORF">PaecuDRAFT_2626</name>
</gene>
<sequence>MATQIAATPIVTGKYAKEILKSIKKQPSAASKKNGQDLINFFKNFESKGK</sequence>
<reference evidence="1 2" key="1">
    <citation type="submission" date="2010-07" db="EMBL/GenBank/DDBJ databases">
        <title>The draft genome of Paenibacillus curdlanolyticus YK9.</title>
        <authorList>
            <consortium name="US DOE Joint Genome Institute (JGI-PGF)"/>
            <person name="Lucas S."/>
            <person name="Copeland A."/>
            <person name="Lapidus A."/>
            <person name="Cheng J.-F."/>
            <person name="Bruce D."/>
            <person name="Goodwin L."/>
            <person name="Pitluck S."/>
            <person name="Land M.L."/>
            <person name="Hauser L."/>
            <person name="Chang Y.-J."/>
            <person name="Jeffries C."/>
            <person name="Anderson I.J."/>
            <person name="Johnson E."/>
            <person name="Loganathan U."/>
            <person name="Mulhopadhyay B."/>
            <person name="Kyrpides N."/>
            <person name="Woyke T.J."/>
        </authorList>
    </citation>
    <scope>NUCLEOTIDE SEQUENCE [LARGE SCALE GENOMIC DNA]</scope>
    <source>
        <strain evidence="1 2">YK9</strain>
    </source>
</reference>
<accession>E0IAD7</accession>
<evidence type="ECO:0000313" key="2">
    <source>
        <dbReference type="Proteomes" id="UP000005387"/>
    </source>
</evidence>
<name>E0IAD7_9BACL</name>
<dbReference type="OrthoDB" id="9910225at2"/>
<protein>
    <submittedName>
        <fullName evidence="1">Uncharacterized protein</fullName>
    </submittedName>
</protein>
<dbReference type="AlphaFoldDB" id="E0IAD7"/>
<dbReference type="RefSeq" id="WP_006038617.1">
    <property type="nucleotide sequence ID" value="NZ_AEDD01000006.1"/>
</dbReference>
<organism evidence="1 2">
    <name type="scientific">Paenibacillus curdlanolyticus YK9</name>
    <dbReference type="NCBI Taxonomy" id="717606"/>
    <lineage>
        <taxon>Bacteria</taxon>
        <taxon>Bacillati</taxon>
        <taxon>Bacillota</taxon>
        <taxon>Bacilli</taxon>
        <taxon>Bacillales</taxon>
        <taxon>Paenibacillaceae</taxon>
        <taxon>Paenibacillus</taxon>
    </lineage>
</organism>
<proteinExistence type="predicted"/>